<evidence type="ECO:0000259" key="2">
    <source>
        <dbReference type="Pfam" id="PF20622"/>
    </source>
</evidence>
<evidence type="ECO:0000313" key="4">
    <source>
        <dbReference type="Proteomes" id="UP000559885"/>
    </source>
</evidence>
<feature type="domain" description="Bacterial Ig" evidence="2">
    <location>
        <begin position="466"/>
        <end position="546"/>
    </location>
</feature>
<dbReference type="Pfam" id="PF16403">
    <property type="entry name" value="Bact_surface_Ig-like"/>
    <property type="match status" value="2"/>
</dbReference>
<evidence type="ECO:0000259" key="1">
    <source>
        <dbReference type="Pfam" id="PF16403"/>
    </source>
</evidence>
<reference evidence="3 4" key="1">
    <citation type="submission" date="2020-03" db="EMBL/GenBank/DDBJ databases">
        <title>Soil Listeria distribution.</title>
        <authorList>
            <person name="Liao J."/>
            <person name="Wiedmann M."/>
        </authorList>
    </citation>
    <scope>NUCLEOTIDE SEQUENCE [LARGE SCALE GENOMIC DNA]</scope>
    <source>
        <strain evidence="3 4">FSL L7-1507</strain>
    </source>
</reference>
<dbReference type="Pfam" id="PF20622">
    <property type="entry name" value="Big_15"/>
    <property type="match status" value="8"/>
</dbReference>
<organism evidence="3 4">
    <name type="scientific">Listeria aquatica</name>
    <dbReference type="NCBI Taxonomy" id="1494960"/>
    <lineage>
        <taxon>Bacteria</taxon>
        <taxon>Bacillati</taxon>
        <taxon>Bacillota</taxon>
        <taxon>Bacilli</taxon>
        <taxon>Bacillales</taxon>
        <taxon>Listeriaceae</taxon>
        <taxon>Listeria</taxon>
    </lineage>
</organism>
<dbReference type="AlphaFoldDB" id="A0A841ZPG6"/>
<dbReference type="EMBL" id="JAARRM010000006">
    <property type="protein sequence ID" value="MBC1522366.1"/>
    <property type="molecule type" value="Genomic_DNA"/>
</dbReference>
<evidence type="ECO:0000313" key="3">
    <source>
        <dbReference type="EMBL" id="MBC1522366.1"/>
    </source>
</evidence>
<sequence length="802" mass="85192">MEVTANNVDTTKAGTYQVSYKVTDSDGNEATKTITVTVRTNDKPVINAADKTLKVGDTFDPKAGVTASDTEDGDLTSAIEVTANTVDPTTAGTYKVTYKVTDSDGNETTKTITVTVEKETAGTITANDFTIGTDSYVKGTYTGDVAKVQLVVNGEAKQAITVTGNAYQYYAKDKILNATDEVYVVALDANGKELDRAQVNVKKPTAGTITASDFTVGADSYVKGTYTGDVAKVQLVVNGEAKQAITVTGNAYQYYAKDKILNATDEVYAVALDANGKELDRVQVNVKTPTAGTITTNDYVLGTDSYVTGDYTGDVAKVQLVVNDEVRQAITVTGNTYRYYAKNLITSVTDVVYAVALDADGKELDRKLVNIVQKITTGTVVPNDFQKGTDNYVTGTTTGDVAKISITVNGTEFSKIPVQADGTFSYYANNRIFQVTDKVLVKGYDAQGNLLDSKEVKVTTKADTTGEIKLDSFKLGTDSYITGSYTGDIAKIRVTKADQTYSTIPVSGGTLKYYAKNIVASATDIVMVEGLNSAGKVVSTKQLNIYTADGTITANSFQIGTDTYVTGTYTGDVTRVGLEVNGKVQSAIPVTNNAYQYYAKNLITSADDVVYAIGYDSLGNELNRVPVSIAGLVPVTGTITLDAFKVGNDTYVTGAYTGDITKVALVVNGKEQATIPATGNAIKYYAADLITSKDDVVTMIGYAADGRQVTEATLSLSEVTGTIAADSYKITDGYLTGTYTGDVSRVSVEINGTELKTIPVSADNTYRYYLKGQVTSTTDTVKVYGKDSLGNVLSEATVTLTE</sequence>
<feature type="domain" description="Pesticidal crystal protein Cry22Aa Ig-like" evidence="1">
    <location>
        <begin position="4"/>
        <end position="38"/>
    </location>
</feature>
<gene>
    <name evidence="3" type="ORF">HB912_11980</name>
</gene>
<feature type="domain" description="Pesticidal crystal protein Cry22Aa Ig-like" evidence="1">
    <location>
        <begin position="49"/>
        <end position="116"/>
    </location>
</feature>
<dbReference type="Gene3D" id="2.60.40.10">
    <property type="entry name" value="Immunoglobulins"/>
    <property type="match status" value="2"/>
</dbReference>
<feature type="domain" description="Bacterial Ig" evidence="2">
    <location>
        <begin position="378"/>
        <end position="459"/>
    </location>
</feature>
<protein>
    <submittedName>
        <fullName evidence="3">DUF5011 domain-containing protein</fullName>
    </submittedName>
</protein>
<feature type="domain" description="Bacterial Ig" evidence="2">
    <location>
        <begin position="550"/>
        <end position="630"/>
    </location>
</feature>
<feature type="domain" description="Bacterial Ig" evidence="2">
    <location>
        <begin position="292"/>
        <end position="372"/>
    </location>
</feature>
<name>A0A841ZPG6_9LIST</name>
<dbReference type="Proteomes" id="UP000559885">
    <property type="component" value="Unassembled WGS sequence"/>
</dbReference>
<dbReference type="InterPro" id="IPR032179">
    <property type="entry name" value="Cry22Aa_Ig-like"/>
</dbReference>
<dbReference type="InterPro" id="IPR046746">
    <property type="entry name" value="Big_15"/>
</dbReference>
<proteinExistence type="predicted"/>
<accession>A0A841ZPG6</accession>
<dbReference type="InterPro" id="IPR013783">
    <property type="entry name" value="Ig-like_fold"/>
</dbReference>
<feature type="domain" description="Bacterial Ig" evidence="2">
    <location>
        <begin position="207"/>
        <end position="287"/>
    </location>
</feature>
<feature type="domain" description="Bacterial Ig" evidence="2">
    <location>
        <begin position="637"/>
        <end position="716"/>
    </location>
</feature>
<feature type="domain" description="Bacterial Ig" evidence="2">
    <location>
        <begin position="721"/>
        <end position="801"/>
    </location>
</feature>
<feature type="domain" description="Bacterial Ig" evidence="2">
    <location>
        <begin position="122"/>
        <end position="203"/>
    </location>
</feature>
<comment type="caution">
    <text evidence="3">The sequence shown here is derived from an EMBL/GenBank/DDBJ whole genome shotgun (WGS) entry which is preliminary data.</text>
</comment>